<protein>
    <recommendedName>
        <fullName evidence="7">3-demethylubiquinol 3-O-methyltransferase</fullName>
    </recommendedName>
</protein>
<reference evidence="5" key="1">
    <citation type="submission" date="2022-01" db="EMBL/GenBank/DDBJ databases">
        <authorList>
            <person name="King R."/>
        </authorList>
    </citation>
    <scope>NUCLEOTIDE SEQUENCE</scope>
</reference>
<dbReference type="NCBIfam" id="TIGR01983">
    <property type="entry name" value="UbiG"/>
    <property type="match status" value="1"/>
</dbReference>
<dbReference type="PANTHER" id="PTHR43464">
    <property type="entry name" value="METHYLTRANSFERASE"/>
    <property type="match status" value="1"/>
</dbReference>
<dbReference type="SUPFAM" id="SSF53335">
    <property type="entry name" value="S-adenosyl-L-methionine-dependent methyltransferases"/>
    <property type="match status" value="1"/>
</dbReference>
<evidence type="ECO:0000256" key="2">
    <source>
        <dbReference type="ARBA" id="ARBA00022679"/>
    </source>
</evidence>
<evidence type="ECO:0008006" key="7">
    <source>
        <dbReference type="Google" id="ProtNLM"/>
    </source>
</evidence>
<evidence type="ECO:0000256" key="3">
    <source>
        <dbReference type="ARBA" id="ARBA00022688"/>
    </source>
</evidence>
<reference evidence="5" key="2">
    <citation type="submission" date="2022-10" db="EMBL/GenBank/DDBJ databases">
        <authorList>
            <consortium name="ENA_rothamsted_submissions"/>
            <consortium name="culmorum"/>
            <person name="King R."/>
        </authorList>
    </citation>
    <scope>NUCLEOTIDE SEQUENCE</scope>
</reference>
<dbReference type="EMBL" id="OU895879">
    <property type="protein sequence ID" value="CAG9809235.1"/>
    <property type="molecule type" value="Genomic_DNA"/>
</dbReference>
<proteinExistence type="predicted"/>
<evidence type="ECO:0000256" key="4">
    <source>
        <dbReference type="ARBA" id="ARBA00022691"/>
    </source>
</evidence>
<dbReference type="Gene3D" id="3.40.50.150">
    <property type="entry name" value="Vaccinia Virus protein VP39"/>
    <property type="match status" value="1"/>
</dbReference>
<dbReference type="Pfam" id="PF13489">
    <property type="entry name" value="Methyltransf_23"/>
    <property type="match status" value="1"/>
</dbReference>
<evidence type="ECO:0000313" key="6">
    <source>
        <dbReference type="Proteomes" id="UP001153620"/>
    </source>
</evidence>
<dbReference type="GO" id="GO:0005739">
    <property type="term" value="C:mitochondrion"/>
    <property type="evidence" value="ECO:0007669"/>
    <property type="project" value="TreeGrafter"/>
</dbReference>
<dbReference type="PANTHER" id="PTHR43464:SF19">
    <property type="entry name" value="UBIQUINONE BIOSYNTHESIS O-METHYLTRANSFERASE, MITOCHONDRIAL"/>
    <property type="match status" value="1"/>
</dbReference>
<dbReference type="CDD" id="cd02440">
    <property type="entry name" value="AdoMet_MTases"/>
    <property type="match status" value="1"/>
</dbReference>
<dbReference type="GO" id="GO:0032259">
    <property type="term" value="P:methylation"/>
    <property type="evidence" value="ECO:0007669"/>
    <property type="project" value="UniProtKB-KW"/>
</dbReference>
<keyword evidence="2" id="KW-0808">Transferase</keyword>
<keyword evidence="6" id="KW-1185">Reference proteome</keyword>
<evidence type="ECO:0000313" key="5">
    <source>
        <dbReference type="EMBL" id="CAG9809235.1"/>
    </source>
</evidence>
<dbReference type="OrthoDB" id="3265906at2759"/>
<keyword evidence="3" id="KW-0831">Ubiquinone biosynthesis</keyword>
<dbReference type="Proteomes" id="UP001153620">
    <property type="component" value="Chromosome 3"/>
</dbReference>
<name>A0A9N9S4B9_9DIPT</name>
<dbReference type="InterPro" id="IPR029063">
    <property type="entry name" value="SAM-dependent_MTases_sf"/>
</dbReference>
<dbReference type="GO" id="GO:0010420">
    <property type="term" value="F:polyprenyldihydroxybenzoate methyltransferase activity"/>
    <property type="evidence" value="ECO:0007669"/>
    <property type="project" value="InterPro"/>
</dbReference>
<organism evidence="5 6">
    <name type="scientific">Chironomus riparius</name>
    <dbReference type="NCBI Taxonomy" id="315576"/>
    <lineage>
        <taxon>Eukaryota</taxon>
        <taxon>Metazoa</taxon>
        <taxon>Ecdysozoa</taxon>
        <taxon>Arthropoda</taxon>
        <taxon>Hexapoda</taxon>
        <taxon>Insecta</taxon>
        <taxon>Pterygota</taxon>
        <taxon>Neoptera</taxon>
        <taxon>Endopterygota</taxon>
        <taxon>Diptera</taxon>
        <taxon>Nematocera</taxon>
        <taxon>Chironomoidea</taxon>
        <taxon>Chironomidae</taxon>
        <taxon>Chironominae</taxon>
        <taxon>Chironomus</taxon>
    </lineage>
</organism>
<keyword evidence="1" id="KW-0489">Methyltransferase</keyword>
<gene>
    <name evidence="5" type="ORF">CHIRRI_LOCUS12063</name>
</gene>
<dbReference type="AlphaFoldDB" id="A0A9N9S4B9"/>
<evidence type="ECO:0000256" key="1">
    <source>
        <dbReference type="ARBA" id="ARBA00022603"/>
    </source>
</evidence>
<accession>A0A9N9S4B9</accession>
<dbReference type="InterPro" id="IPR010233">
    <property type="entry name" value="UbiG_MeTrfase"/>
</dbReference>
<dbReference type="GO" id="GO:0061542">
    <property type="term" value="F:3-demethylubiquinol 3-O-methyltransferase activity"/>
    <property type="evidence" value="ECO:0007669"/>
    <property type="project" value="InterPro"/>
</dbReference>
<sequence length="257" mass="29295">MQKSEKNGTNVDEKNMKLIEETSKEWWDPYGIQIGLHAMNPLRIGFIRDGLISTGMIKAEDRNKTDVLKGIKILDVGCGAGVLTEGLGKLKAHVIGIDPSEELLNVAKDHIKGQSMNVKYIMEYIEEHSINNSDKYDAVVASEVVEHVPDPKALILEMVKCVKPNGSIFITTPNRTYISWITTIIAEQLKFLQKDSHDWNQFVTHSEVEDILKEKNCKTVSVRGTIYYPFFNKFTFFPYNGMHYFLHAVKQDSKKQK</sequence>
<keyword evidence="4" id="KW-0949">S-adenosyl-L-methionine</keyword>